<reference evidence="1 2" key="1">
    <citation type="submission" date="2019-03" db="EMBL/GenBank/DDBJ databases">
        <title>Single cell metagenomics reveals metabolic interactions within the superorganism composed of flagellate Streblomastix strix and complex community of Bacteroidetes bacteria on its surface.</title>
        <authorList>
            <person name="Treitli S.C."/>
            <person name="Kolisko M."/>
            <person name="Husnik F."/>
            <person name="Keeling P."/>
            <person name="Hampl V."/>
        </authorList>
    </citation>
    <scope>NUCLEOTIDE SEQUENCE [LARGE SCALE GENOMIC DNA]</scope>
    <source>
        <strain evidence="1">ST1C</strain>
    </source>
</reference>
<gene>
    <name evidence="1" type="ORF">EZS28_006814</name>
</gene>
<evidence type="ECO:0000313" key="1">
    <source>
        <dbReference type="EMBL" id="KAA6397658.1"/>
    </source>
</evidence>
<evidence type="ECO:0000313" key="2">
    <source>
        <dbReference type="Proteomes" id="UP000324800"/>
    </source>
</evidence>
<dbReference type="AlphaFoldDB" id="A0A5J4WRW7"/>
<proteinExistence type="predicted"/>
<name>A0A5J4WRW7_9EUKA</name>
<accession>A0A5J4WRW7</accession>
<protein>
    <submittedName>
        <fullName evidence="1">Uncharacterized protein</fullName>
    </submittedName>
</protein>
<dbReference type="EMBL" id="SNRW01001130">
    <property type="protein sequence ID" value="KAA6397658.1"/>
    <property type="molecule type" value="Genomic_DNA"/>
</dbReference>
<comment type="caution">
    <text evidence="1">The sequence shown here is derived from an EMBL/GenBank/DDBJ whole genome shotgun (WGS) entry which is preliminary data.</text>
</comment>
<sequence length="198" mass="22929">MYIYFRAYSKLLLVFTLFTFSFGFRFPFGNSKKIGKTNELDPTKLYFSNEKIGQDGRVYINFRDMDDYFGVTGSVPIENLPSLNRAATVDEETYYVIMEMLQLPNNVLFQSFLYMEELITVLLPENVSKCAVSNVDFESLLVGYDEGLFGSLDEIQIDDLLIRFGPVQYFYSYYDYEFGLLLGQKKEDRAPIALSMKS</sequence>
<dbReference type="Proteomes" id="UP000324800">
    <property type="component" value="Unassembled WGS sequence"/>
</dbReference>
<organism evidence="1 2">
    <name type="scientific">Streblomastix strix</name>
    <dbReference type="NCBI Taxonomy" id="222440"/>
    <lineage>
        <taxon>Eukaryota</taxon>
        <taxon>Metamonada</taxon>
        <taxon>Preaxostyla</taxon>
        <taxon>Oxymonadida</taxon>
        <taxon>Streblomastigidae</taxon>
        <taxon>Streblomastix</taxon>
    </lineage>
</organism>